<organism evidence="2">
    <name type="scientific">Rhizophora mucronata</name>
    <name type="common">Asiatic mangrove</name>
    <dbReference type="NCBI Taxonomy" id="61149"/>
    <lineage>
        <taxon>Eukaryota</taxon>
        <taxon>Viridiplantae</taxon>
        <taxon>Streptophyta</taxon>
        <taxon>Embryophyta</taxon>
        <taxon>Tracheophyta</taxon>
        <taxon>Spermatophyta</taxon>
        <taxon>Magnoliopsida</taxon>
        <taxon>eudicotyledons</taxon>
        <taxon>Gunneridae</taxon>
        <taxon>Pentapetalae</taxon>
        <taxon>rosids</taxon>
        <taxon>fabids</taxon>
        <taxon>Malpighiales</taxon>
        <taxon>Rhizophoraceae</taxon>
        <taxon>Rhizophora</taxon>
    </lineage>
</organism>
<accession>A0A2P2MET6</accession>
<reference evidence="2" key="1">
    <citation type="submission" date="2018-02" db="EMBL/GenBank/DDBJ databases">
        <title>Rhizophora mucronata_Transcriptome.</title>
        <authorList>
            <person name="Meera S.P."/>
            <person name="Sreeshan A."/>
            <person name="Augustine A."/>
        </authorList>
    </citation>
    <scope>NUCLEOTIDE SEQUENCE</scope>
    <source>
        <tissue evidence="2">Leaf</tissue>
    </source>
</reference>
<keyword evidence="1" id="KW-0472">Membrane</keyword>
<feature type="transmembrane region" description="Helical" evidence="1">
    <location>
        <begin position="20"/>
        <end position="41"/>
    </location>
</feature>
<dbReference type="AlphaFoldDB" id="A0A2P2MET6"/>
<evidence type="ECO:0000313" key="2">
    <source>
        <dbReference type="EMBL" id="MBX28727.1"/>
    </source>
</evidence>
<name>A0A2P2MET6_RHIMU</name>
<keyword evidence="1" id="KW-0812">Transmembrane</keyword>
<proteinExistence type="predicted"/>
<dbReference type="EMBL" id="GGEC01048243">
    <property type="protein sequence ID" value="MBX28727.1"/>
    <property type="molecule type" value="Transcribed_RNA"/>
</dbReference>
<protein>
    <submittedName>
        <fullName evidence="2">Uncharacterized protein</fullName>
    </submittedName>
</protein>
<evidence type="ECO:0000256" key="1">
    <source>
        <dbReference type="SAM" id="Phobius"/>
    </source>
</evidence>
<keyword evidence="1" id="KW-1133">Transmembrane helix</keyword>
<sequence length="59" mass="6882">MLPSSCCQFPKFMASSNYSLTFFFFSIFSFLSFNLPITFTFTRDLISCIRHPCLLQLSH</sequence>